<evidence type="ECO:0000256" key="4">
    <source>
        <dbReference type="ARBA" id="ARBA00023136"/>
    </source>
</evidence>
<feature type="transmembrane region" description="Helical" evidence="6">
    <location>
        <begin position="502"/>
        <end position="521"/>
    </location>
</feature>
<keyword evidence="3 6" id="KW-1133">Transmembrane helix</keyword>
<dbReference type="GO" id="GO:0022857">
    <property type="term" value="F:transmembrane transporter activity"/>
    <property type="evidence" value="ECO:0007669"/>
    <property type="project" value="InterPro"/>
</dbReference>
<evidence type="ECO:0000256" key="3">
    <source>
        <dbReference type="ARBA" id="ARBA00022989"/>
    </source>
</evidence>
<sequence>MVHETSASEQGNDIPSPPPQPDCLQTPAKEDGKEKVAASFSPNDSSVAFPDPALQKSDTPPSARRLNVFMIFITLTQLVQMIPLGAGINSSLAIGAALGATRIQSVWIVASYPLTQGSFVLIGGRLGAVYGHKNIFSAGCVWWVLWALCGGFSNNLISMCFMRGLCGMGGGLMVPNIVALLGITFPPGRKRNLGLALFGAMAPVGAAGGSLISAVIVQLTEFKWLFFMLDLADEFASRGLLGFVVYGIAMVTVPADEPQDPNGEVDWMGAYLGVGALVLFNFVWNQAPLAGWSSPYEIALLILSVIHFAGFVYWEIYIAKEPILPFNIWKAPSFGILMIAIFFSFMSLGIFFWYMNIYMQTIRGDSLIRVGVQYLPLTIVGCANAFFAAWLVPRVPAQVIIGMGCLAMVTINVLLATVPAQLTYWAMAFPAMFVSAFTIDLITTSAQIVASNTVPMKYQGVAGSLVGTLLSYGLSTGLGFAGTVEVHTSDNGNNLLRGYHSAAYLGVGLASTALILSVGFIRIPKDTREGWGESEAEEERRPA</sequence>
<feature type="transmembrane region" description="Helical" evidence="6">
    <location>
        <begin position="135"/>
        <end position="155"/>
    </location>
</feature>
<dbReference type="Pfam" id="PF07690">
    <property type="entry name" value="MFS_1"/>
    <property type="match status" value="1"/>
</dbReference>
<evidence type="ECO:0000313" key="9">
    <source>
        <dbReference type="Proteomes" id="UP001276659"/>
    </source>
</evidence>
<evidence type="ECO:0000259" key="7">
    <source>
        <dbReference type="PROSITE" id="PS50850"/>
    </source>
</evidence>
<dbReference type="InterPro" id="IPR036259">
    <property type="entry name" value="MFS_trans_sf"/>
</dbReference>
<reference evidence="8" key="1">
    <citation type="submission" date="2022-11" db="EMBL/GenBank/DDBJ databases">
        <title>Chromosomal genome sequence assembly and mating type (MAT) locus characterization of the leprose asexual lichenized fungus Lepraria neglecta (Nyl.) Erichsen.</title>
        <authorList>
            <person name="Allen J.L."/>
            <person name="Pfeffer B."/>
        </authorList>
    </citation>
    <scope>NUCLEOTIDE SEQUENCE</scope>
    <source>
        <strain evidence="8">Allen 5258</strain>
    </source>
</reference>
<evidence type="ECO:0000313" key="8">
    <source>
        <dbReference type="EMBL" id="KAK3177154.1"/>
    </source>
</evidence>
<dbReference type="Proteomes" id="UP001276659">
    <property type="component" value="Unassembled WGS sequence"/>
</dbReference>
<dbReference type="InterPro" id="IPR020846">
    <property type="entry name" value="MFS_dom"/>
</dbReference>
<organism evidence="8 9">
    <name type="scientific">Lepraria neglecta</name>
    <dbReference type="NCBI Taxonomy" id="209136"/>
    <lineage>
        <taxon>Eukaryota</taxon>
        <taxon>Fungi</taxon>
        <taxon>Dikarya</taxon>
        <taxon>Ascomycota</taxon>
        <taxon>Pezizomycotina</taxon>
        <taxon>Lecanoromycetes</taxon>
        <taxon>OSLEUM clade</taxon>
        <taxon>Lecanoromycetidae</taxon>
        <taxon>Lecanorales</taxon>
        <taxon>Lecanorineae</taxon>
        <taxon>Stereocaulaceae</taxon>
        <taxon>Lepraria</taxon>
    </lineage>
</organism>
<feature type="compositionally biased region" description="Polar residues" evidence="5">
    <location>
        <begin position="1"/>
        <end position="13"/>
    </location>
</feature>
<comment type="caution">
    <text evidence="8">The sequence shown here is derived from an EMBL/GenBank/DDBJ whole genome shotgun (WGS) entry which is preliminary data.</text>
</comment>
<feature type="transmembrane region" description="Helical" evidence="6">
    <location>
        <begin position="195"/>
        <end position="215"/>
    </location>
</feature>
<dbReference type="AlphaFoldDB" id="A0AAD9ZHH3"/>
<feature type="transmembrane region" description="Helical" evidence="6">
    <location>
        <begin position="235"/>
        <end position="253"/>
    </location>
</feature>
<evidence type="ECO:0000256" key="2">
    <source>
        <dbReference type="ARBA" id="ARBA00022692"/>
    </source>
</evidence>
<keyword evidence="9" id="KW-1185">Reference proteome</keyword>
<dbReference type="PROSITE" id="PS50850">
    <property type="entry name" value="MFS"/>
    <property type="match status" value="1"/>
</dbReference>
<feature type="transmembrane region" description="Helical" evidence="6">
    <location>
        <begin position="265"/>
        <end position="284"/>
    </location>
</feature>
<dbReference type="PANTHER" id="PTHR42718:SF41">
    <property type="entry name" value="MFS TRANSPORTER OF UNKOWN SPECIFICITY (AFU_ORTHOLOGUE AFUA_5G09940)-RELATED"/>
    <property type="match status" value="1"/>
</dbReference>
<name>A0AAD9ZHH3_9LECA</name>
<feature type="transmembrane region" description="Helical" evidence="6">
    <location>
        <begin position="296"/>
        <end position="314"/>
    </location>
</feature>
<dbReference type="EMBL" id="JASNWA010000004">
    <property type="protein sequence ID" value="KAK3177154.1"/>
    <property type="molecule type" value="Genomic_DNA"/>
</dbReference>
<dbReference type="PANTHER" id="PTHR42718">
    <property type="entry name" value="MAJOR FACILITATOR SUPERFAMILY MULTIDRUG TRANSPORTER MFSC"/>
    <property type="match status" value="1"/>
</dbReference>
<evidence type="ECO:0000256" key="5">
    <source>
        <dbReference type="SAM" id="MobiDB-lite"/>
    </source>
</evidence>
<feature type="transmembrane region" description="Helical" evidence="6">
    <location>
        <begin position="374"/>
        <end position="392"/>
    </location>
</feature>
<evidence type="ECO:0000256" key="1">
    <source>
        <dbReference type="ARBA" id="ARBA00004141"/>
    </source>
</evidence>
<feature type="region of interest" description="Disordered" evidence="5">
    <location>
        <begin position="1"/>
        <end position="59"/>
    </location>
</feature>
<evidence type="ECO:0000256" key="6">
    <source>
        <dbReference type="SAM" id="Phobius"/>
    </source>
</evidence>
<dbReference type="Gene3D" id="1.20.1250.20">
    <property type="entry name" value="MFS general substrate transporter like domains"/>
    <property type="match status" value="1"/>
</dbReference>
<feature type="transmembrane region" description="Helical" evidence="6">
    <location>
        <begin position="161"/>
        <end position="183"/>
    </location>
</feature>
<feature type="transmembrane region" description="Helical" evidence="6">
    <location>
        <begin position="461"/>
        <end position="482"/>
    </location>
</feature>
<keyword evidence="4 6" id="KW-0472">Membrane</keyword>
<proteinExistence type="predicted"/>
<gene>
    <name evidence="8" type="ORF">OEA41_008482</name>
</gene>
<feature type="transmembrane region" description="Helical" evidence="6">
    <location>
        <begin position="66"/>
        <end position="86"/>
    </location>
</feature>
<dbReference type="SUPFAM" id="SSF103473">
    <property type="entry name" value="MFS general substrate transporter"/>
    <property type="match status" value="1"/>
</dbReference>
<feature type="domain" description="Major facilitator superfamily (MFS) profile" evidence="7">
    <location>
        <begin position="69"/>
        <end position="528"/>
    </location>
</feature>
<accession>A0AAD9ZHH3</accession>
<dbReference type="GO" id="GO:0016020">
    <property type="term" value="C:membrane"/>
    <property type="evidence" value="ECO:0007669"/>
    <property type="project" value="UniProtKB-SubCell"/>
</dbReference>
<keyword evidence="2 6" id="KW-0812">Transmembrane</keyword>
<protein>
    <recommendedName>
        <fullName evidence="7">Major facilitator superfamily (MFS) profile domain-containing protein</fullName>
    </recommendedName>
</protein>
<dbReference type="InterPro" id="IPR011701">
    <property type="entry name" value="MFS"/>
</dbReference>
<feature type="transmembrane region" description="Helical" evidence="6">
    <location>
        <begin position="399"/>
        <end position="418"/>
    </location>
</feature>
<feature type="transmembrane region" description="Helical" evidence="6">
    <location>
        <begin position="334"/>
        <end position="354"/>
    </location>
</feature>
<comment type="subcellular location">
    <subcellularLocation>
        <location evidence="1">Membrane</location>
        <topology evidence="1">Multi-pass membrane protein</topology>
    </subcellularLocation>
</comment>